<dbReference type="Gene3D" id="3.40.30.10">
    <property type="entry name" value="Glutaredoxin"/>
    <property type="match status" value="1"/>
</dbReference>
<keyword evidence="3 4" id="KW-0560">Oxidoreductase</keyword>
<dbReference type="PRINTS" id="PR01011">
    <property type="entry name" value="GLUTPROXDASE"/>
</dbReference>
<dbReference type="PANTHER" id="PTHR11592:SF78">
    <property type="entry name" value="GLUTATHIONE PEROXIDASE"/>
    <property type="match status" value="1"/>
</dbReference>
<keyword evidence="7" id="KW-1185">Reference proteome</keyword>
<comment type="caution">
    <text evidence="6">The sequence shown here is derived from an EMBL/GenBank/DDBJ whole genome shotgun (WGS) entry which is preliminary data.</text>
</comment>
<dbReference type="RefSeq" id="WP_108984045.1">
    <property type="nucleotide sequence ID" value="NZ_BFBR01000002.1"/>
</dbReference>
<keyword evidence="2 4" id="KW-0575">Peroxidase</keyword>
<dbReference type="PANTHER" id="PTHR11592">
    <property type="entry name" value="GLUTATHIONE PEROXIDASE"/>
    <property type="match status" value="1"/>
</dbReference>
<reference evidence="6 7" key="1">
    <citation type="journal article" date="2018" name="Genome Announc.">
        <title>Draft Genome Sequence of "Candidatus Phycosocius bacilliformis," an Alphaproteobacterial Ectosymbiont of the Hydrocarbon-Producing Green Alga Botryococcus braunii.</title>
        <authorList>
            <person name="Tanabe Y."/>
            <person name="Yamaguchi H."/>
            <person name="Watanabe M.M."/>
        </authorList>
    </citation>
    <scope>NUCLEOTIDE SEQUENCE [LARGE SCALE GENOMIC DNA]</scope>
    <source>
        <strain evidence="6 7">BOTRYCO-2</strain>
    </source>
</reference>
<feature type="signal peptide" evidence="5">
    <location>
        <begin position="1"/>
        <end position="31"/>
    </location>
</feature>
<dbReference type="AlphaFoldDB" id="A0A2P2E7X8"/>
<evidence type="ECO:0000256" key="5">
    <source>
        <dbReference type="SAM" id="SignalP"/>
    </source>
</evidence>
<dbReference type="InterPro" id="IPR036249">
    <property type="entry name" value="Thioredoxin-like_sf"/>
</dbReference>
<dbReference type="InterPro" id="IPR000889">
    <property type="entry name" value="Glutathione_peroxidase"/>
</dbReference>
<proteinExistence type="inferred from homology"/>
<dbReference type="InterPro" id="IPR029759">
    <property type="entry name" value="GPX_AS"/>
</dbReference>
<evidence type="ECO:0000256" key="3">
    <source>
        <dbReference type="ARBA" id="ARBA00023002"/>
    </source>
</evidence>
<sequence>MNKKVLLWSGAAVIGLLAAGAAIGQSLPSKAKQTPSTKLSKGAPMTHVTPISASAAQFDGLMGGQIDLTDYRGKVVLVVNTASQCGYTGQYAGLETLYKARQREGLVIVGVPSNDFGGQEPGSASEIKKFCELNYGVTFPMAAKYVVRGNAAHPFYKAALTALGPKAEPKWNFHKILIGKDGRPVAAFASAVTPQSSELGQAITSALSAR</sequence>
<dbReference type="PROSITE" id="PS00460">
    <property type="entry name" value="GLUTATHIONE_PEROXID_1"/>
    <property type="match status" value="1"/>
</dbReference>
<evidence type="ECO:0000256" key="1">
    <source>
        <dbReference type="ARBA" id="ARBA00006926"/>
    </source>
</evidence>
<organism evidence="6 7">
    <name type="scientific">Candidatus Phycosocius bacilliformis</name>
    <dbReference type="NCBI Taxonomy" id="1445552"/>
    <lineage>
        <taxon>Bacteria</taxon>
        <taxon>Pseudomonadati</taxon>
        <taxon>Pseudomonadota</taxon>
        <taxon>Alphaproteobacteria</taxon>
        <taxon>Caulobacterales</taxon>
        <taxon>Caulobacterales incertae sedis</taxon>
        <taxon>Candidatus Phycosocius</taxon>
    </lineage>
</organism>
<comment type="similarity">
    <text evidence="1 4">Belongs to the glutathione peroxidase family.</text>
</comment>
<dbReference type="GO" id="GO:0034599">
    <property type="term" value="P:cellular response to oxidative stress"/>
    <property type="evidence" value="ECO:0007669"/>
    <property type="project" value="TreeGrafter"/>
</dbReference>
<dbReference type="Proteomes" id="UP000245086">
    <property type="component" value="Unassembled WGS sequence"/>
</dbReference>
<feature type="chain" id="PRO_5015152271" description="Glutathione peroxidase" evidence="5">
    <location>
        <begin position="32"/>
        <end position="210"/>
    </location>
</feature>
<dbReference type="PROSITE" id="PS51355">
    <property type="entry name" value="GLUTATHIONE_PEROXID_3"/>
    <property type="match status" value="1"/>
</dbReference>
<accession>A0A2P2E7X8</accession>
<dbReference type="EMBL" id="BFBR01000002">
    <property type="protein sequence ID" value="GBF57170.1"/>
    <property type="molecule type" value="Genomic_DNA"/>
</dbReference>
<evidence type="ECO:0000256" key="2">
    <source>
        <dbReference type="ARBA" id="ARBA00022559"/>
    </source>
</evidence>
<dbReference type="GO" id="GO:0004601">
    <property type="term" value="F:peroxidase activity"/>
    <property type="evidence" value="ECO:0007669"/>
    <property type="project" value="UniProtKB-KW"/>
</dbReference>
<keyword evidence="5" id="KW-0732">Signal</keyword>
<evidence type="ECO:0000313" key="7">
    <source>
        <dbReference type="Proteomes" id="UP000245086"/>
    </source>
</evidence>
<evidence type="ECO:0000313" key="6">
    <source>
        <dbReference type="EMBL" id="GBF57170.1"/>
    </source>
</evidence>
<dbReference type="Pfam" id="PF00255">
    <property type="entry name" value="GSHPx"/>
    <property type="match status" value="1"/>
</dbReference>
<name>A0A2P2E7X8_9PROT</name>
<dbReference type="CDD" id="cd00340">
    <property type="entry name" value="GSH_Peroxidase"/>
    <property type="match status" value="1"/>
</dbReference>
<gene>
    <name evidence="6" type="primary">gpx1</name>
    <name evidence="6" type="ORF">PbB2_00830</name>
</gene>
<dbReference type="SUPFAM" id="SSF52833">
    <property type="entry name" value="Thioredoxin-like"/>
    <property type="match status" value="1"/>
</dbReference>
<protein>
    <recommendedName>
        <fullName evidence="4">Glutathione peroxidase</fullName>
    </recommendedName>
</protein>
<dbReference type="OrthoDB" id="9785502at2"/>
<evidence type="ECO:0000256" key="4">
    <source>
        <dbReference type="RuleBase" id="RU000499"/>
    </source>
</evidence>